<evidence type="ECO:0000313" key="1">
    <source>
        <dbReference type="EMBL" id="TQR94505.1"/>
    </source>
</evidence>
<protein>
    <submittedName>
        <fullName evidence="1">Beta-hydroxyacyl-ACP dehydratase</fullName>
    </submittedName>
</protein>
<organism evidence="1 2">
    <name type="scientific">Paenibacillus ottowii</name>
    <dbReference type="NCBI Taxonomy" id="2315729"/>
    <lineage>
        <taxon>Bacteria</taxon>
        <taxon>Bacillati</taxon>
        <taxon>Bacillota</taxon>
        <taxon>Bacilli</taxon>
        <taxon>Bacillales</taxon>
        <taxon>Paenibacillaceae</taxon>
        <taxon>Paenibacillus</taxon>
    </lineage>
</organism>
<dbReference type="Pfam" id="PF07977">
    <property type="entry name" value="FabA"/>
    <property type="match status" value="1"/>
</dbReference>
<evidence type="ECO:0000313" key="2">
    <source>
        <dbReference type="Proteomes" id="UP000319219"/>
    </source>
</evidence>
<dbReference type="EMBL" id="VIJZ01000014">
    <property type="protein sequence ID" value="TQR94505.1"/>
    <property type="molecule type" value="Genomic_DNA"/>
</dbReference>
<reference evidence="1 2" key="1">
    <citation type="submission" date="2019-07" db="EMBL/GenBank/DDBJ databases">
        <title>Paenibacillus ottowii sp. nov. isolated from a fermentation system processing bovine manure.</title>
        <authorList>
            <person name="Velazquez L.F."/>
            <person name="Rajbanshi S."/>
            <person name="Guan S."/>
            <person name="Hinchee M."/>
            <person name="Welsh A."/>
        </authorList>
    </citation>
    <scope>NUCLEOTIDE SEQUENCE [LARGE SCALE GENOMIC DNA]</scope>
    <source>
        <strain evidence="1 2">MS2379</strain>
    </source>
</reference>
<gene>
    <name evidence="1" type="ORF">FKV70_23695</name>
</gene>
<dbReference type="SUPFAM" id="SSF54637">
    <property type="entry name" value="Thioesterase/thiol ester dehydrase-isomerase"/>
    <property type="match status" value="1"/>
</dbReference>
<dbReference type="Gene3D" id="3.10.129.10">
    <property type="entry name" value="Hotdog Thioesterase"/>
    <property type="match status" value="1"/>
</dbReference>
<accession>A0ABY3AZ24</accession>
<dbReference type="InterPro" id="IPR013114">
    <property type="entry name" value="FabA_FabZ"/>
</dbReference>
<comment type="caution">
    <text evidence="1">The sequence shown here is derived from an EMBL/GenBank/DDBJ whole genome shotgun (WGS) entry which is preliminary data.</text>
</comment>
<keyword evidence="2" id="KW-1185">Reference proteome</keyword>
<dbReference type="PANTHER" id="PTHR30272">
    <property type="entry name" value="3-HYDROXYACYL-[ACYL-CARRIER-PROTEIN] DEHYDRATASE"/>
    <property type="match status" value="1"/>
</dbReference>
<dbReference type="Proteomes" id="UP000319219">
    <property type="component" value="Unassembled WGS sequence"/>
</dbReference>
<dbReference type="RefSeq" id="WP_013368718.1">
    <property type="nucleotide sequence ID" value="NZ_VIJZ01000014.1"/>
</dbReference>
<proteinExistence type="predicted"/>
<dbReference type="InterPro" id="IPR029069">
    <property type="entry name" value="HotDog_dom_sf"/>
</dbReference>
<sequence>MSEELIRIEDVLPHRYPFLLLDGVTGYETSQWAKGYKLVTRSEWFITEANPYMPPMLIVESLAQLAAFAAIDKRGISYLTNLNGVRFHSFAKPGDRIDLYFEVVKRRRGYILGSGRATVGDRLVAEAEEIVSLDQ</sequence>
<dbReference type="PANTHER" id="PTHR30272:SF3">
    <property type="entry name" value="(3R)-HYDROXYMYRISTOYL-[ACYL CARRIER PROTEIN] DEHYDRATASE"/>
    <property type="match status" value="1"/>
</dbReference>
<name>A0ABY3AZ24_9BACL</name>
<dbReference type="CDD" id="cd01288">
    <property type="entry name" value="FabZ"/>
    <property type="match status" value="1"/>
</dbReference>